<reference evidence="3 4" key="1">
    <citation type="submission" date="2024-09" db="EMBL/GenBank/DDBJ databases">
        <title>Itraconazole resistance in Madurella fahalii resulting from another homologue of gene encoding cytochrome P450 14-alpha sterol demethylase (CYP51).</title>
        <authorList>
            <person name="Yoshioka I."/>
            <person name="Fahal A.H."/>
            <person name="Kaneko S."/>
            <person name="Yaguchi T."/>
        </authorList>
    </citation>
    <scope>NUCLEOTIDE SEQUENCE [LARGE SCALE GENOMIC DNA]</scope>
    <source>
        <strain evidence="3 4">IFM 68171</strain>
    </source>
</reference>
<dbReference type="InterPro" id="IPR036291">
    <property type="entry name" value="NAD(P)-bd_dom_sf"/>
</dbReference>
<organism evidence="3 4">
    <name type="scientific">Madurella fahalii</name>
    <dbReference type="NCBI Taxonomy" id="1157608"/>
    <lineage>
        <taxon>Eukaryota</taxon>
        <taxon>Fungi</taxon>
        <taxon>Dikarya</taxon>
        <taxon>Ascomycota</taxon>
        <taxon>Pezizomycotina</taxon>
        <taxon>Sordariomycetes</taxon>
        <taxon>Sordariomycetidae</taxon>
        <taxon>Sordariales</taxon>
        <taxon>Sordariales incertae sedis</taxon>
        <taxon>Madurella</taxon>
    </lineage>
</organism>
<accession>A0ABQ0G125</accession>
<dbReference type="Pfam" id="PF01370">
    <property type="entry name" value="Epimerase"/>
    <property type="match status" value="1"/>
</dbReference>
<evidence type="ECO:0000313" key="4">
    <source>
        <dbReference type="Proteomes" id="UP001628179"/>
    </source>
</evidence>
<feature type="domain" description="NAD-dependent epimerase/dehydratase" evidence="2">
    <location>
        <begin position="8"/>
        <end position="232"/>
    </location>
</feature>
<keyword evidence="4" id="KW-1185">Reference proteome</keyword>
<dbReference type="InterPro" id="IPR001509">
    <property type="entry name" value="Epimerase_deHydtase"/>
</dbReference>
<dbReference type="Gene3D" id="3.40.50.720">
    <property type="entry name" value="NAD(P)-binding Rossmann-like Domain"/>
    <property type="match status" value="1"/>
</dbReference>
<comment type="similarity">
    <text evidence="1">Belongs to the NAD(P)-dependent epimerase/dehydratase family.</text>
</comment>
<evidence type="ECO:0000256" key="1">
    <source>
        <dbReference type="ARBA" id="ARBA00007637"/>
    </source>
</evidence>
<comment type="caution">
    <text evidence="3">The sequence shown here is derived from an EMBL/GenBank/DDBJ whole genome shotgun (WGS) entry which is preliminary data.</text>
</comment>
<sequence length="353" mass="38547">MSSSKPTVLVTGSAGHLGKALMLALPSLGYNPVGIDINPSETTTLVGSITDTAFLSRVFAEHRIQHVIHAATLHKPHVGSHSKNDFVQTNVAGTVHLLEQAAAAAGAAAVKGFVYLSTTSAFGSALRPARGDPAAWIDEGVAAAAAVRPKNIYGATKTAAEDICYLVHAETALPVVVLRTARFFPEEDDDEDRRASMGGENLKVLELAYRRVDVSDVVGACVAAMRRMEEGAVGWGKYVISAPTPFRREEAVLRGLEEDAGRVFREAVEGCAEVFERKGWRFLDRVDRVYDSRRAVEELGWRPEYTFERAIEKIARGEEWRSELTFRVGKLGYHTVSTGVYTQRDDPRTVMDA</sequence>
<dbReference type="CDD" id="cd08946">
    <property type="entry name" value="SDR_e"/>
    <property type="match status" value="1"/>
</dbReference>
<protein>
    <recommendedName>
        <fullName evidence="2">NAD-dependent epimerase/dehydratase domain-containing protein</fullName>
    </recommendedName>
</protein>
<gene>
    <name evidence="3" type="ORF">MFIFM68171_01666</name>
</gene>
<dbReference type="PANTHER" id="PTHR43000">
    <property type="entry name" value="DTDP-D-GLUCOSE 4,6-DEHYDRATASE-RELATED"/>
    <property type="match status" value="1"/>
</dbReference>
<dbReference type="EMBL" id="BAAFSV010000001">
    <property type="protein sequence ID" value="GAB1311456.1"/>
    <property type="molecule type" value="Genomic_DNA"/>
</dbReference>
<evidence type="ECO:0000259" key="2">
    <source>
        <dbReference type="Pfam" id="PF01370"/>
    </source>
</evidence>
<dbReference type="Proteomes" id="UP001628179">
    <property type="component" value="Unassembled WGS sequence"/>
</dbReference>
<dbReference type="SUPFAM" id="SSF51735">
    <property type="entry name" value="NAD(P)-binding Rossmann-fold domains"/>
    <property type="match status" value="1"/>
</dbReference>
<dbReference type="GeneID" id="98172411"/>
<dbReference type="RefSeq" id="XP_070913189.1">
    <property type="nucleotide sequence ID" value="XM_071057088.1"/>
</dbReference>
<proteinExistence type="inferred from homology"/>
<name>A0ABQ0G125_9PEZI</name>
<evidence type="ECO:0000313" key="3">
    <source>
        <dbReference type="EMBL" id="GAB1311456.1"/>
    </source>
</evidence>